<keyword evidence="2" id="KW-1185">Reference proteome</keyword>
<gene>
    <name evidence="1" type="ORF">BTN50_0614</name>
</gene>
<dbReference type="RefSeq" id="WP_096618917.1">
    <property type="nucleotide sequence ID" value="NZ_CP020660.1"/>
</dbReference>
<proteinExistence type="predicted"/>
<reference evidence="2" key="1">
    <citation type="submission" date="2017-04" db="EMBL/GenBank/DDBJ databases">
        <title>Genome evolution of the luminous symbionts of deep sea anglerfish.</title>
        <authorList>
            <person name="Hendry T.A."/>
        </authorList>
    </citation>
    <scope>NUCLEOTIDE SEQUENCE [LARGE SCALE GENOMIC DNA]</scope>
</reference>
<sequence>MFSKYVKKTWYYKTVSMDEKLLLVALAELSDRNGVFITSISELKSMMCVSESTIDNLIGKLSIEQILIGTNKRTAAYRSDGKIKGKLNIDIDLTSQEANQNNKGYGNNQQPAQNTFARTEQFSNSYRSQIKSLNTATLGKTINIHELSPTVIEDWANLIMFKNSYAGQTNVWASFIYRIQKNPNKMLYSQDELIRRLRSHLHFQRSLRQGLRSPDSKSQRVKRSTIDMLEEKIFNFNFKDDSEGDH</sequence>
<organism evidence="1 2">
    <name type="scientific">Candidatus Enterovibrio altilux</name>
    <dbReference type="NCBI Taxonomy" id="1927128"/>
    <lineage>
        <taxon>Bacteria</taxon>
        <taxon>Pseudomonadati</taxon>
        <taxon>Pseudomonadota</taxon>
        <taxon>Gammaproteobacteria</taxon>
        <taxon>Vibrionales</taxon>
        <taxon>Vibrionaceae</taxon>
        <taxon>Enterovibrio</taxon>
    </lineage>
</organism>
<name>A0A291B825_9GAMM</name>
<dbReference type="EMBL" id="CP020660">
    <property type="protein sequence ID" value="ATF09136.1"/>
    <property type="molecule type" value="Genomic_DNA"/>
</dbReference>
<protein>
    <submittedName>
        <fullName evidence="1">Uncharacterized protein</fullName>
    </submittedName>
</protein>
<accession>A0A291B825</accession>
<dbReference type="KEGG" id="elux:BTN50_0614"/>
<evidence type="ECO:0000313" key="1">
    <source>
        <dbReference type="EMBL" id="ATF09136.1"/>
    </source>
</evidence>
<evidence type="ECO:0000313" key="2">
    <source>
        <dbReference type="Proteomes" id="UP000218160"/>
    </source>
</evidence>
<dbReference type="AlphaFoldDB" id="A0A291B825"/>
<dbReference type="Proteomes" id="UP000218160">
    <property type="component" value="Chromosome 1"/>
</dbReference>